<dbReference type="NCBIfam" id="TIGR04265">
    <property type="entry name" value="bac_cardiolipin"/>
    <property type="match status" value="1"/>
</dbReference>
<evidence type="ECO:0000256" key="2">
    <source>
        <dbReference type="ARBA" id="ARBA00022475"/>
    </source>
</evidence>
<keyword evidence="6 9" id="KW-1133">Transmembrane helix</keyword>
<dbReference type="GO" id="GO:0008808">
    <property type="term" value="F:cardiolipin synthase activity"/>
    <property type="evidence" value="ECO:0007669"/>
    <property type="project" value="UniProtKB-UniRule"/>
</dbReference>
<dbReference type="CDD" id="cd09112">
    <property type="entry name" value="PLDc_CLS_2"/>
    <property type="match status" value="1"/>
</dbReference>
<dbReference type="AlphaFoldDB" id="A0A917CNY1"/>
<dbReference type="InterPro" id="IPR025202">
    <property type="entry name" value="PLD-like_dom"/>
</dbReference>
<sequence length="477" mass="51861">MDALAAGWQHLQAIWPNLSFVLGTLWLAYIALLGGWILLQKREPIATLSWLLSLALLPVVGFLIYHFLGPTRIRRQTLKRSRAKAGLSPPGQNAAAAGASALMRLNAASSGFAPASAERVDWLVDGAATYAALEAAIDGAAHHIHLEYYIFEPDRTGMRIRDALTRAAARGVAVRLLLDRLGSKRIDDAFLTPLRAAGAQVLFFHPFRFKHIWRPQINIRSHRKIVVVDGTAGFTGGINITDEENEALRADAYVDLHLRIEGDAVRWLQLAFVSDWLYAGGSVPADPAHFPSPPEAAGPIPAQVLAAGPDTPWEPIHRAQVAAINGAERRVLLVTPYFVPSEAALMALTSAALRGVDTALVVPRRSDNAVVTLAARSYFDALTDAGVRVYEYPRMLHTKALLVDDGTVIVGSSNFDHRSFRLNFELSLLLEHAGSADALARVLYGYLNASARFDPKAPVPLAKRLAQALARLFSPLL</sequence>
<dbReference type="EMBL" id="BMFO01000003">
    <property type="protein sequence ID" value="GGF93969.1"/>
    <property type="molecule type" value="Genomic_DNA"/>
</dbReference>
<evidence type="ECO:0000256" key="1">
    <source>
        <dbReference type="ARBA" id="ARBA00004236"/>
    </source>
</evidence>
<dbReference type="Gene3D" id="3.30.870.10">
    <property type="entry name" value="Endonuclease Chain A"/>
    <property type="match status" value="2"/>
</dbReference>
<dbReference type="EC" id="2.7.8.-" evidence="8"/>
<gene>
    <name evidence="11" type="primary">cls</name>
    <name evidence="11" type="ORF">GCM10010960_14690</name>
</gene>
<organism evidence="11 12">
    <name type="scientific">Arenimonas maotaiensis</name>
    <dbReference type="NCBI Taxonomy" id="1446479"/>
    <lineage>
        <taxon>Bacteria</taxon>
        <taxon>Pseudomonadati</taxon>
        <taxon>Pseudomonadota</taxon>
        <taxon>Gammaproteobacteria</taxon>
        <taxon>Lysobacterales</taxon>
        <taxon>Lysobacteraceae</taxon>
        <taxon>Arenimonas</taxon>
    </lineage>
</organism>
<evidence type="ECO:0000256" key="4">
    <source>
        <dbReference type="ARBA" id="ARBA00022692"/>
    </source>
</evidence>
<evidence type="ECO:0000256" key="6">
    <source>
        <dbReference type="ARBA" id="ARBA00022989"/>
    </source>
</evidence>
<evidence type="ECO:0000256" key="3">
    <source>
        <dbReference type="ARBA" id="ARBA00022679"/>
    </source>
</evidence>
<accession>A0A917CNY1</accession>
<dbReference type="CDD" id="cd09110">
    <property type="entry name" value="PLDc_CLS_1"/>
    <property type="match status" value="1"/>
</dbReference>
<dbReference type="PROSITE" id="PS50035">
    <property type="entry name" value="PLD"/>
    <property type="match status" value="2"/>
</dbReference>
<dbReference type="Pfam" id="PF13091">
    <property type="entry name" value="PLDc_2"/>
    <property type="match status" value="2"/>
</dbReference>
<feature type="transmembrane region" description="Helical" evidence="9">
    <location>
        <begin position="20"/>
        <end position="39"/>
    </location>
</feature>
<evidence type="ECO:0000256" key="7">
    <source>
        <dbReference type="ARBA" id="ARBA00023136"/>
    </source>
</evidence>
<dbReference type="PANTHER" id="PTHR21248:SF22">
    <property type="entry name" value="PHOSPHOLIPASE D"/>
    <property type="match status" value="1"/>
</dbReference>
<dbReference type="GO" id="GO:0005886">
    <property type="term" value="C:plasma membrane"/>
    <property type="evidence" value="ECO:0007669"/>
    <property type="project" value="UniProtKB-SubCell"/>
</dbReference>
<dbReference type="GO" id="GO:0032049">
    <property type="term" value="P:cardiolipin biosynthetic process"/>
    <property type="evidence" value="ECO:0007669"/>
    <property type="project" value="UniProtKB-UniRule"/>
</dbReference>
<dbReference type="InterPro" id="IPR022924">
    <property type="entry name" value="Cardiolipin_synthase"/>
</dbReference>
<comment type="caution">
    <text evidence="11">The sequence shown here is derived from an EMBL/GenBank/DDBJ whole genome shotgun (WGS) entry which is preliminary data.</text>
</comment>
<dbReference type="Proteomes" id="UP000632858">
    <property type="component" value="Unassembled WGS sequence"/>
</dbReference>
<reference evidence="11" key="2">
    <citation type="submission" date="2020-09" db="EMBL/GenBank/DDBJ databases">
        <authorList>
            <person name="Sun Q."/>
            <person name="Zhou Y."/>
        </authorList>
    </citation>
    <scope>NUCLEOTIDE SEQUENCE</scope>
    <source>
        <strain evidence="11">CGMCC 1.12726</strain>
    </source>
</reference>
<dbReference type="PANTHER" id="PTHR21248">
    <property type="entry name" value="CARDIOLIPIN SYNTHASE"/>
    <property type="match status" value="1"/>
</dbReference>
<reference evidence="11" key="1">
    <citation type="journal article" date="2014" name="Int. J. Syst. Evol. Microbiol.">
        <title>Complete genome sequence of Corynebacterium casei LMG S-19264T (=DSM 44701T), isolated from a smear-ripened cheese.</title>
        <authorList>
            <consortium name="US DOE Joint Genome Institute (JGI-PGF)"/>
            <person name="Walter F."/>
            <person name="Albersmeier A."/>
            <person name="Kalinowski J."/>
            <person name="Ruckert C."/>
        </authorList>
    </citation>
    <scope>NUCLEOTIDE SEQUENCE</scope>
    <source>
        <strain evidence="11">CGMCC 1.12726</strain>
    </source>
</reference>
<comment type="subcellular location">
    <subcellularLocation>
        <location evidence="1">Cell membrane</location>
    </subcellularLocation>
</comment>
<dbReference type="SUPFAM" id="SSF56024">
    <property type="entry name" value="Phospholipase D/nuclease"/>
    <property type="match status" value="2"/>
</dbReference>
<protein>
    <recommendedName>
        <fullName evidence="8">Cardiolipin synthase</fullName>
        <ecNumber evidence="8">2.7.8.-</ecNumber>
    </recommendedName>
</protein>
<keyword evidence="3" id="KW-0808">Transferase</keyword>
<feature type="transmembrane region" description="Helical" evidence="9">
    <location>
        <begin position="46"/>
        <end position="68"/>
    </location>
</feature>
<evidence type="ECO:0000256" key="5">
    <source>
        <dbReference type="ARBA" id="ARBA00022737"/>
    </source>
</evidence>
<proteinExistence type="predicted"/>
<name>A0A917CNY1_9GAMM</name>
<evidence type="ECO:0000259" key="10">
    <source>
        <dbReference type="PROSITE" id="PS50035"/>
    </source>
</evidence>
<keyword evidence="12" id="KW-1185">Reference proteome</keyword>
<evidence type="ECO:0000313" key="12">
    <source>
        <dbReference type="Proteomes" id="UP000632858"/>
    </source>
</evidence>
<evidence type="ECO:0000256" key="9">
    <source>
        <dbReference type="SAM" id="Phobius"/>
    </source>
</evidence>
<evidence type="ECO:0000313" key="11">
    <source>
        <dbReference type="EMBL" id="GGF93969.1"/>
    </source>
</evidence>
<keyword evidence="7 9" id="KW-0472">Membrane</keyword>
<keyword evidence="2" id="KW-1003">Cell membrane</keyword>
<keyword evidence="4 9" id="KW-0812">Transmembrane</keyword>
<keyword evidence="5" id="KW-0677">Repeat</keyword>
<feature type="domain" description="PLD phosphodiesterase" evidence="10">
    <location>
        <begin position="392"/>
        <end position="419"/>
    </location>
</feature>
<feature type="domain" description="PLD phosphodiesterase" evidence="10">
    <location>
        <begin position="217"/>
        <end position="244"/>
    </location>
</feature>
<dbReference type="SMART" id="SM00155">
    <property type="entry name" value="PLDc"/>
    <property type="match status" value="2"/>
</dbReference>
<dbReference type="RefSeq" id="WP_188449468.1">
    <property type="nucleotide sequence ID" value="NZ_BMFO01000003.1"/>
</dbReference>
<evidence type="ECO:0000256" key="8">
    <source>
        <dbReference type="NCBIfam" id="TIGR04265"/>
    </source>
</evidence>
<dbReference type="InterPro" id="IPR001736">
    <property type="entry name" value="PLipase_D/transphosphatidylase"/>
</dbReference>